<dbReference type="AlphaFoldDB" id="A0A141GNH6"/>
<evidence type="ECO:0000313" key="2">
    <source>
        <dbReference type="EMBL" id="ALL53604.1"/>
    </source>
</evidence>
<reference evidence="2" key="1">
    <citation type="submission" date="2015-02" db="EMBL/GenBank/DDBJ databases">
        <authorList>
            <person name="Chooi Y.-H."/>
        </authorList>
    </citation>
    <scope>NUCLEOTIDE SEQUENCE</scope>
</reference>
<accession>A0A141GNH6</accession>
<sequence>MYPYDVYGYDFGPYDDYIDDRQAQVLPRLERLEVENRRQVQELTRINNEILRINQEIRRINQEIARMNQINVEQTQRIRRLNERLRVIENRMNIPFMGDNY</sequence>
<name>A0A141GNH6_9FIRM</name>
<evidence type="ECO:0000256" key="1">
    <source>
        <dbReference type="SAM" id="Coils"/>
    </source>
</evidence>
<organism evidence="2">
    <name type="scientific">uncultured firmicutes bacterium contig_61</name>
    <dbReference type="NCBI Taxonomy" id="1643555"/>
    <lineage>
        <taxon>Bacteria</taxon>
        <taxon>Bacillati</taxon>
        <taxon>Bacillota</taxon>
        <taxon>environmental samples</taxon>
    </lineage>
</organism>
<protein>
    <submittedName>
        <fullName evidence="2">Uncharacterized protein</fullName>
    </submittedName>
</protein>
<dbReference type="EMBL" id="KP867045">
    <property type="protein sequence ID" value="ALL53604.1"/>
    <property type="molecule type" value="Genomic_DNA"/>
</dbReference>
<feature type="coiled-coil region" evidence="1">
    <location>
        <begin position="29"/>
        <end position="91"/>
    </location>
</feature>
<proteinExistence type="predicted"/>
<keyword evidence="1" id="KW-0175">Coiled coil</keyword>